<comment type="caution">
    <text evidence="1">The sequence shown here is derived from an EMBL/GenBank/DDBJ whole genome shotgun (WGS) entry which is preliminary data.</text>
</comment>
<accession>A0A4V6A0B1</accession>
<reference evidence="1 2" key="2">
    <citation type="journal article" date="2019" name="G3 (Bethesda)">
        <title>Hybrid Assembly of the Genome of the Entomopathogenic Nematode Steinernema carpocapsae Identifies the X-Chromosome.</title>
        <authorList>
            <person name="Serra L."/>
            <person name="Macchietto M."/>
            <person name="Macias-Munoz A."/>
            <person name="McGill C.J."/>
            <person name="Rodriguez I.M."/>
            <person name="Rodriguez B."/>
            <person name="Murad R."/>
            <person name="Mortazavi A."/>
        </authorList>
    </citation>
    <scope>NUCLEOTIDE SEQUENCE [LARGE SCALE GENOMIC DNA]</scope>
    <source>
        <strain evidence="1 2">ALL</strain>
    </source>
</reference>
<reference evidence="1 2" key="1">
    <citation type="journal article" date="2015" name="Genome Biol.">
        <title>Comparative genomics of Steinernema reveals deeply conserved gene regulatory networks.</title>
        <authorList>
            <person name="Dillman A.R."/>
            <person name="Macchietto M."/>
            <person name="Porter C.F."/>
            <person name="Rogers A."/>
            <person name="Williams B."/>
            <person name="Antoshechkin I."/>
            <person name="Lee M.M."/>
            <person name="Goodwin Z."/>
            <person name="Lu X."/>
            <person name="Lewis E.E."/>
            <person name="Goodrich-Blair H."/>
            <person name="Stock S.P."/>
            <person name="Adams B.J."/>
            <person name="Sternberg P.W."/>
            <person name="Mortazavi A."/>
        </authorList>
    </citation>
    <scope>NUCLEOTIDE SEQUENCE [LARGE SCALE GENOMIC DNA]</scope>
    <source>
        <strain evidence="1 2">ALL</strain>
    </source>
</reference>
<evidence type="ECO:0000313" key="1">
    <source>
        <dbReference type="EMBL" id="TKR70695.1"/>
    </source>
</evidence>
<dbReference type="Proteomes" id="UP000298663">
    <property type="component" value="Unassembled WGS sequence"/>
</dbReference>
<proteinExistence type="predicted"/>
<organism evidence="1 2">
    <name type="scientific">Steinernema carpocapsae</name>
    <name type="common">Entomopathogenic nematode</name>
    <dbReference type="NCBI Taxonomy" id="34508"/>
    <lineage>
        <taxon>Eukaryota</taxon>
        <taxon>Metazoa</taxon>
        <taxon>Ecdysozoa</taxon>
        <taxon>Nematoda</taxon>
        <taxon>Chromadorea</taxon>
        <taxon>Rhabditida</taxon>
        <taxon>Tylenchina</taxon>
        <taxon>Panagrolaimomorpha</taxon>
        <taxon>Strongyloidoidea</taxon>
        <taxon>Steinernematidae</taxon>
        <taxon>Steinernema</taxon>
    </lineage>
</organism>
<gene>
    <name evidence="1" type="ORF">L596_022684</name>
</gene>
<evidence type="ECO:0000313" key="2">
    <source>
        <dbReference type="Proteomes" id="UP000298663"/>
    </source>
</evidence>
<dbReference type="EMBL" id="AZBU02000007">
    <property type="protein sequence ID" value="TKR70695.1"/>
    <property type="molecule type" value="Genomic_DNA"/>
</dbReference>
<protein>
    <submittedName>
        <fullName evidence="1">Uncharacterized protein</fullName>
    </submittedName>
</protein>
<name>A0A4V6A0B1_STECR</name>
<keyword evidence="2" id="KW-1185">Reference proteome</keyword>
<sequence>MRERIQAVFQELDPEHKEGFRGLPWSFSAPYMRTQRNTSDCGVYLAQWALMQLDGRLPFVSEQERHPRDEALLGAEAPEF</sequence>
<dbReference type="AlphaFoldDB" id="A0A4V6A0B1"/>